<evidence type="ECO:0000313" key="7">
    <source>
        <dbReference type="EMBL" id="MXV00013.1"/>
    </source>
</evidence>
<evidence type="ECO:0000256" key="4">
    <source>
        <dbReference type="SAM" id="MobiDB-lite"/>
    </source>
</evidence>
<sequence length="543" mass="59562">MSTREIITVQLGNYANFVGAHVWNLQQTCFSYNRNDSKIPLEFNHDIFFREGKSPRAQVTYTPRLVVADLPGSLGHLKNDLYDPPPSAKEQISWSGKVTIHKTEPVPKSSSSHSRDQSSRSFSSDEDKDICRADLTSVGGASEIPPPDNLARHWTDFLKVDFHPKTVNLVHGYHHNSRDDPFDLYGQGVQCYEDSAWQEGFLDGLRWFAEDSDSLQAFSVVLDAHDGFSGLAGGLLEHLGDDYPSKATLCWPLFQPHYRALKEGAAATERAHRCFNAVMCYGSLSRLSSGFCPLSVSADHFKGTARTFQHLRLLDQEQYQTSAVLGSALDSFYCGLKLKNQPLDLTQLLGQLTGVGRRMASLSCSFPLGLPENGLLENHSCIPVPLTPGAVADARQDISLAVVRGCPQDLISRLPRSVQDPGEVVHRFADKMCGGGLAWLMRVENPTRTANGFPAIFDEAVTPRGLISKHPREKNTGVALVPSLVCVQSGSGTARGLQEVVHVGSSLDLQRFHRCTLAGTEPDAFKEALNAVQELASDYDLGL</sequence>
<dbReference type="AlphaFoldDB" id="A0A6B0VDE5"/>
<comment type="similarity">
    <text evidence="2">Belongs to the misato family.</text>
</comment>
<dbReference type="Pfam" id="PF10644">
    <property type="entry name" value="Misat_Tub_SegII"/>
    <property type="match status" value="1"/>
</dbReference>
<protein>
    <submittedName>
        <fullName evidence="7">Putative misato segment ii tubulin-like domain protein</fullName>
    </submittedName>
</protein>
<dbReference type="PANTHER" id="PTHR13391">
    <property type="entry name" value="MITOCHONDRIAL DISTRIBUTION REGULATOR MISATO"/>
    <property type="match status" value="1"/>
</dbReference>
<feature type="compositionally biased region" description="Basic and acidic residues" evidence="4">
    <location>
        <begin position="113"/>
        <end position="127"/>
    </location>
</feature>
<reference evidence="7" key="1">
    <citation type="submission" date="2019-12" db="EMBL/GenBank/DDBJ databases">
        <title>An insight into the sialome of adult female Ixodes ricinus ticks feeding for 6 days.</title>
        <authorList>
            <person name="Perner J."/>
            <person name="Ribeiro J.M.C."/>
        </authorList>
    </citation>
    <scope>NUCLEOTIDE SEQUENCE</scope>
    <source>
        <strain evidence="7">Semi-engorged</strain>
        <tissue evidence="7">Salivary glands</tissue>
    </source>
</reference>
<dbReference type="SUPFAM" id="SSF52490">
    <property type="entry name" value="Tubulin nucleotide-binding domain-like"/>
    <property type="match status" value="1"/>
</dbReference>
<dbReference type="InterPro" id="IPR036525">
    <property type="entry name" value="Tubulin/FtsZ_GTPase_sf"/>
</dbReference>
<name>A0A6B0VDE5_IXORI</name>
<accession>A0A6B0VDE5</accession>
<dbReference type="EMBL" id="GIFC01017929">
    <property type="protein sequence ID" value="MXV00013.1"/>
    <property type="molecule type" value="Transcribed_RNA"/>
</dbReference>
<evidence type="ECO:0000256" key="3">
    <source>
        <dbReference type="ARBA" id="ARBA00023128"/>
    </source>
</evidence>
<dbReference type="GO" id="GO:0005739">
    <property type="term" value="C:mitochondrion"/>
    <property type="evidence" value="ECO:0007669"/>
    <property type="project" value="UniProtKB-SubCell"/>
</dbReference>
<organism evidence="7">
    <name type="scientific">Ixodes ricinus</name>
    <name type="common">Common tick</name>
    <name type="synonym">Acarus ricinus</name>
    <dbReference type="NCBI Taxonomy" id="34613"/>
    <lineage>
        <taxon>Eukaryota</taxon>
        <taxon>Metazoa</taxon>
        <taxon>Ecdysozoa</taxon>
        <taxon>Arthropoda</taxon>
        <taxon>Chelicerata</taxon>
        <taxon>Arachnida</taxon>
        <taxon>Acari</taxon>
        <taxon>Parasitiformes</taxon>
        <taxon>Ixodida</taxon>
        <taxon>Ixodoidea</taxon>
        <taxon>Ixodidae</taxon>
        <taxon>Ixodinae</taxon>
        <taxon>Ixodes</taxon>
    </lineage>
</organism>
<comment type="subcellular location">
    <subcellularLocation>
        <location evidence="1">Mitochondrion</location>
    </subcellularLocation>
</comment>
<feature type="domain" description="DML1/Misato tubulin" evidence="6">
    <location>
        <begin position="151"/>
        <end position="332"/>
    </location>
</feature>
<evidence type="ECO:0000256" key="1">
    <source>
        <dbReference type="ARBA" id="ARBA00004173"/>
    </source>
</evidence>
<dbReference type="Pfam" id="PF14881">
    <property type="entry name" value="Tubulin_3"/>
    <property type="match status" value="1"/>
</dbReference>
<dbReference type="InterPro" id="IPR049942">
    <property type="entry name" value="DML1/Misato"/>
</dbReference>
<evidence type="ECO:0000259" key="5">
    <source>
        <dbReference type="Pfam" id="PF10644"/>
    </source>
</evidence>
<feature type="domain" description="Misato Segment II tubulin-like" evidence="5">
    <location>
        <begin position="4"/>
        <end position="111"/>
    </location>
</feature>
<proteinExistence type="inferred from homology"/>
<feature type="region of interest" description="Disordered" evidence="4">
    <location>
        <begin position="78"/>
        <end position="127"/>
    </location>
</feature>
<evidence type="ECO:0000259" key="6">
    <source>
        <dbReference type="Pfam" id="PF14881"/>
    </source>
</evidence>
<dbReference type="InterPro" id="IPR029209">
    <property type="entry name" value="DML1/Misato_tubulin"/>
</dbReference>
<dbReference type="GO" id="GO:0007005">
    <property type="term" value="P:mitochondrion organization"/>
    <property type="evidence" value="ECO:0007669"/>
    <property type="project" value="InterPro"/>
</dbReference>
<keyword evidence="3" id="KW-0496">Mitochondrion</keyword>
<evidence type="ECO:0000256" key="2">
    <source>
        <dbReference type="ARBA" id="ARBA00008507"/>
    </source>
</evidence>
<dbReference type="Gene3D" id="3.40.50.1440">
    <property type="entry name" value="Tubulin/FtsZ, GTPase domain"/>
    <property type="match status" value="1"/>
</dbReference>
<dbReference type="PANTHER" id="PTHR13391:SF0">
    <property type="entry name" value="PROTEIN MISATO HOMOLOG 1"/>
    <property type="match status" value="1"/>
</dbReference>
<dbReference type="InterPro" id="IPR019605">
    <property type="entry name" value="Misato_II_tubulin-like"/>
</dbReference>